<accession>A0A8B7N5I7</accession>
<dbReference type="Gene3D" id="3.30.160.60">
    <property type="entry name" value="Classic Zinc Finger"/>
    <property type="match status" value="1"/>
</dbReference>
<sequence>MRRHNKEKLFECCVCNASFCDQTSHRRHLLRHLPLSLLQCPLCPFHTSAPLHFTKHFSSRHKLQSQLELCFECKLCGEKSIDLKSYCAHSRSHHSDLLQQLVAQHQPTEAPG</sequence>
<dbReference type="KEGG" id="hazt:108666734"/>
<organism evidence="2 3">
    <name type="scientific">Hyalella azteca</name>
    <name type="common">Amphipod</name>
    <dbReference type="NCBI Taxonomy" id="294128"/>
    <lineage>
        <taxon>Eukaryota</taxon>
        <taxon>Metazoa</taxon>
        <taxon>Ecdysozoa</taxon>
        <taxon>Arthropoda</taxon>
        <taxon>Crustacea</taxon>
        <taxon>Multicrustacea</taxon>
        <taxon>Malacostraca</taxon>
        <taxon>Eumalacostraca</taxon>
        <taxon>Peracarida</taxon>
        <taxon>Amphipoda</taxon>
        <taxon>Senticaudata</taxon>
        <taxon>Talitrida</taxon>
        <taxon>Talitroidea</taxon>
        <taxon>Hyalellidae</taxon>
        <taxon>Hyalella</taxon>
    </lineage>
</organism>
<reference evidence="3" key="1">
    <citation type="submission" date="2025-08" db="UniProtKB">
        <authorList>
            <consortium name="RefSeq"/>
        </authorList>
    </citation>
    <scope>IDENTIFICATION</scope>
    <source>
        <tissue evidence="3">Whole organism</tissue>
    </source>
</reference>
<dbReference type="SMART" id="SM00355">
    <property type="entry name" value="ZnF_C2H2"/>
    <property type="match status" value="3"/>
</dbReference>
<name>A0A8B7N5I7_HYAAZ</name>
<proteinExistence type="predicted"/>
<dbReference type="SUPFAM" id="SSF57667">
    <property type="entry name" value="beta-beta-alpha zinc fingers"/>
    <property type="match status" value="1"/>
</dbReference>
<dbReference type="PROSITE" id="PS00028">
    <property type="entry name" value="ZINC_FINGER_C2H2_1"/>
    <property type="match status" value="1"/>
</dbReference>
<evidence type="ECO:0000313" key="3">
    <source>
        <dbReference type="RefSeq" id="XP_018009142.1"/>
    </source>
</evidence>
<dbReference type="InterPro" id="IPR013087">
    <property type="entry name" value="Znf_C2H2_type"/>
</dbReference>
<keyword evidence="2" id="KW-1185">Reference proteome</keyword>
<dbReference type="Proteomes" id="UP000694843">
    <property type="component" value="Unplaced"/>
</dbReference>
<protein>
    <submittedName>
        <fullName evidence="3">Zinc finger protein 136</fullName>
    </submittedName>
</protein>
<feature type="domain" description="C2H2-type" evidence="1">
    <location>
        <begin position="12"/>
        <end position="32"/>
    </location>
</feature>
<dbReference type="RefSeq" id="XP_018009142.1">
    <property type="nucleotide sequence ID" value="XM_018153653.2"/>
</dbReference>
<evidence type="ECO:0000313" key="2">
    <source>
        <dbReference type="Proteomes" id="UP000694843"/>
    </source>
</evidence>
<dbReference type="GeneID" id="108666734"/>
<dbReference type="AlphaFoldDB" id="A0A8B7N5I7"/>
<evidence type="ECO:0000259" key="1">
    <source>
        <dbReference type="PROSITE" id="PS00028"/>
    </source>
</evidence>
<dbReference type="InterPro" id="IPR036236">
    <property type="entry name" value="Znf_C2H2_sf"/>
</dbReference>
<gene>
    <name evidence="3" type="primary">LOC108666734</name>
</gene>